<keyword evidence="1" id="KW-0472">Membrane</keyword>
<dbReference type="AlphaFoldDB" id="A0A562QK53"/>
<keyword evidence="1" id="KW-1133">Transmembrane helix</keyword>
<evidence type="ECO:0000313" key="2">
    <source>
        <dbReference type="EMBL" id="TWI56570.1"/>
    </source>
</evidence>
<evidence type="ECO:0000313" key="3">
    <source>
        <dbReference type="Proteomes" id="UP000316905"/>
    </source>
</evidence>
<comment type="caution">
    <text evidence="2">The sequence shown here is derived from an EMBL/GenBank/DDBJ whole genome shotgun (WGS) entry which is preliminary data.</text>
</comment>
<sequence>MTGISITFALTSASAIVLLALLYSMILTGRALKQTGSRNTQRFEVSTQRDAVLSEDRLAGRNLKSAESLAQSRQGVSLTLEN</sequence>
<reference evidence="2 3" key="1">
    <citation type="journal article" date="2015" name="Stand. Genomic Sci.">
        <title>Genomic Encyclopedia of Bacterial and Archaeal Type Strains, Phase III: the genomes of soil and plant-associated and newly described type strains.</title>
        <authorList>
            <person name="Whitman W.B."/>
            <person name="Woyke T."/>
            <person name="Klenk H.P."/>
            <person name="Zhou Y."/>
            <person name="Lilburn T.G."/>
            <person name="Beck B.J."/>
            <person name="De Vos P."/>
            <person name="Vandamme P."/>
            <person name="Eisen J.A."/>
            <person name="Garrity G."/>
            <person name="Hugenholtz P."/>
            <person name="Kyrpides N.C."/>
        </authorList>
    </citation>
    <scope>NUCLEOTIDE SEQUENCE [LARGE SCALE GENOMIC DNA]</scope>
    <source>
        <strain evidence="2 3">CGMCC 1.6858</strain>
    </source>
</reference>
<keyword evidence="3" id="KW-1185">Reference proteome</keyword>
<protein>
    <submittedName>
        <fullName evidence="2">Uncharacterized protein</fullName>
    </submittedName>
</protein>
<accession>A0A562QK53</accession>
<organism evidence="2 3">
    <name type="scientific">Pseudomonas duriflava</name>
    <dbReference type="NCBI Taxonomy" id="459528"/>
    <lineage>
        <taxon>Bacteria</taxon>
        <taxon>Pseudomonadati</taxon>
        <taxon>Pseudomonadota</taxon>
        <taxon>Gammaproteobacteria</taxon>
        <taxon>Pseudomonadales</taxon>
        <taxon>Pseudomonadaceae</taxon>
        <taxon>Pseudomonas</taxon>
    </lineage>
</organism>
<proteinExistence type="predicted"/>
<dbReference type="EMBL" id="VLKY01000003">
    <property type="protein sequence ID" value="TWI56570.1"/>
    <property type="molecule type" value="Genomic_DNA"/>
</dbReference>
<gene>
    <name evidence="2" type="ORF">IQ22_01021</name>
</gene>
<feature type="transmembrane region" description="Helical" evidence="1">
    <location>
        <begin position="6"/>
        <end position="28"/>
    </location>
</feature>
<dbReference type="Proteomes" id="UP000316905">
    <property type="component" value="Unassembled WGS sequence"/>
</dbReference>
<name>A0A562QK53_9PSED</name>
<evidence type="ECO:0000256" key="1">
    <source>
        <dbReference type="SAM" id="Phobius"/>
    </source>
</evidence>
<keyword evidence="1" id="KW-0812">Transmembrane</keyword>